<evidence type="ECO:0000256" key="8">
    <source>
        <dbReference type="SAM" id="SignalP"/>
    </source>
</evidence>
<dbReference type="Pfam" id="PF13715">
    <property type="entry name" value="CarbopepD_reg_2"/>
    <property type="match status" value="1"/>
</dbReference>
<dbReference type="InterPro" id="IPR036942">
    <property type="entry name" value="Beta-barrel_TonB_sf"/>
</dbReference>
<keyword evidence="11" id="KW-1185">Reference proteome</keyword>
<keyword evidence="6 7" id="KW-0998">Cell outer membrane</keyword>
<dbReference type="AlphaFoldDB" id="A0A3D8YBF7"/>
<feature type="signal peptide" evidence="8">
    <location>
        <begin position="1"/>
        <end position="24"/>
    </location>
</feature>
<dbReference type="Gene3D" id="2.60.40.1120">
    <property type="entry name" value="Carboxypeptidase-like, regulatory domain"/>
    <property type="match status" value="1"/>
</dbReference>
<keyword evidence="4 7" id="KW-0812">Transmembrane</keyword>
<dbReference type="InterPro" id="IPR023996">
    <property type="entry name" value="TonB-dep_OMP_SusC/RagA"/>
</dbReference>
<evidence type="ECO:0000256" key="1">
    <source>
        <dbReference type="ARBA" id="ARBA00004571"/>
    </source>
</evidence>
<evidence type="ECO:0000256" key="6">
    <source>
        <dbReference type="ARBA" id="ARBA00023237"/>
    </source>
</evidence>
<dbReference type="SUPFAM" id="SSF56935">
    <property type="entry name" value="Porins"/>
    <property type="match status" value="1"/>
</dbReference>
<dbReference type="PROSITE" id="PS52016">
    <property type="entry name" value="TONB_DEPENDENT_REC_3"/>
    <property type="match status" value="1"/>
</dbReference>
<keyword evidence="5 7" id="KW-0472">Membrane</keyword>
<dbReference type="Pfam" id="PF07715">
    <property type="entry name" value="Plug"/>
    <property type="match status" value="1"/>
</dbReference>
<keyword evidence="8" id="KW-0732">Signal</keyword>
<evidence type="ECO:0000256" key="2">
    <source>
        <dbReference type="ARBA" id="ARBA00022448"/>
    </source>
</evidence>
<dbReference type="InterPro" id="IPR023997">
    <property type="entry name" value="TonB-dep_OMP_SusC/RagA_CS"/>
</dbReference>
<dbReference type="InterPro" id="IPR039426">
    <property type="entry name" value="TonB-dep_rcpt-like"/>
</dbReference>
<dbReference type="GO" id="GO:0009279">
    <property type="term" value="C:cell outer membrane"/>
    <property type="evidence" value="ECO:0007669"/>
    <property type="project" value="UniProtKB-SubCell"/>
</dbReference>
<evidence type="ECO:0000256" key="7">
    <source>
        <dbReference type="PROSITE-ProRule" id="PRU01360"/>
    </source>
</evidence>
<dbReference type="Proteomes" id="UP000256373">
    <property type="component" value="Unassembled WGS sequence"/>
</dbReference>
<dbReference type="RefSeq" id="WP_115831577.1">
    <property type="nucleotide sequence ID" value="NZ_QNUL01000010.1"/>
</dbReference>
<dbReference type="InterPro" id="IPR008969">
    <property type="entry name" value="CarboxyPept-like_regulatory"/>
</dbReference>
<protein>
    <submittedName>
        <fullName evidence="10">SusC/RagA family TonB-linked outer membrane protein</fullName>
    </submittedName>
</protein>
<sequence>MLKKILALCLLLTVILSATNKADAQNISVSGTVYDEKGEGIPGASVAVKGTQKGTLTSVDGTYTIDVTPDAVLVISFVGYLKEEVPVRNKSKVDVTLKADTKALEEVVVVGYGTQRKVETTGSIASVKAEELTQLPITNVAQGLQARVSGVQINQNSGAPGGNISVRIRGVNSINGSSEPLYVIDGIQISNGGGINDVSPLSTINPNDIESVEVLKDASASAIYGARAANGVVLITTKRGKSGKTNVSLETYYGVQKVAKTMDVLNAAQFAQLENETFKDNSYPDPASLGEGINWQKEIFKAAPIQNYQLTISGGNEKTQLSMSANYFKQDGIILSSGFDRASYRLNLDHYISSKIRVGTSITGSISNNKGVNSGSQTIGDGGVVTESILGAAIGAPPTLQPYKEDGSIYPFAEQGNGRYREVTNPLGFTSIKRNRNLKRALINLYGEYTIAPGLTYRASFNADVDSRLHDDYSPISIVAVRDRNDNSGSGTKYNRNFLNVLHESILTYSTKISEHHSLKFTGVFATQSEKLNENSISATGFPNDATQNNALEVAQNRTVKSYRSLSRLDSYMGRVNYGFKDKYFLDLTARIDGSSPFGANHKYGFFPAASAAWRVIEEPFMKSQNFVSDLKLRGSVGLSGNAASLGSYQSLPLVSASGGYNIDNAYLTAIGPTRIANPDLKWEQSTQTNIGLDASFLNNRISLIVDYYYKKTNDLIYVKGLPLSSGYPSITGNFGSLENKGLEFATNAVILDGSLKWTVNGNITFNRNKMLSLDGGTTLERFVTNYTILQVGQPIGMFKTYVFDGINQTGETITPGYDGRVGGHKVKDLNGDGTIDSHDQIITGNPNPKFIYGFSTNLNYKRFDLGAFFSGTYGNDIYNASRLSFESPLGQRNQFIGILDRWTSENPSNQYVSPAVASRLPISDYVVENGSYLRLKNLMLGYTLPTLKGVNRIRIYVSANNLFTVTKYTGFDPEVNTYAGSTTQIGIDNLVYPQSRSFLGGIQVTF</sequence>
<feature type="domain" description="TonB-dependent receptor plug" evidence="9">
    <location>
        <begin position="117"/>
        <end position="232"/>
    </location>
</feature>
<organism evidence="10 11">
    <name type="scientific">Dyadobacter luteus</name>
    <dbReference type="NCBI Taxonomy" id="2259619"/>
    <lineage>
        <taxon>Bacteria</taxon>
        <taxon>Pseudomonadati</taxon>
        <taxon>Bacteroidota</taxon>
        <taxon>Cytophagia</taxon>
        <taxon>Cytophagales</taxon>
        <taxon>Spirosomataceae</taxon>
        <taxon>Dyadobacter</taxon>
    </lineage>
</organism>
<proteinExistence type="inferred from homology"/>
<comment type="caution">
    <text evidence="10">The sequence shown here is derived from an EMBL/GenBank/DDBJ whole genome shotgun (WGS) entry which is preliminary data.</text>
</comment>
<dbReference type="SUPFAM" id="SSF49464">
    <property type="entry name" value="Carboxypeptidase regulatory domain-like"/>
    <property type="match status" value="1"/>
</dbReference>
<name>A0A3D8YBF7_9BACT</name>
<gene>
    <name evidence="10" type="ORF">DSL64_14225</name>
</gene>
<dbReference type="NCBIfam" id="TIGR04057">
    <property type="entry name" value="SusC_RagA_signa"/>
    <property type="match status" value="1"/>
</dbReference>
<comment type="subcellular location">
    <subcellularLocation>
        <location evidence="1 7">Cell outer membrane</location>
        <topology evidence="1 7">Multi-pass membrane protein</topology>
    </subcellularLocation>
</comment>
<evidence type="ECO:0000256" key="5">
    <source>
        <dbReference type="ARBA" id="ARBA00023136"/>
    </source>
</evidence>
<evidence type="ECO:0000313" key="10">
    <source>
        <dbReference type="EMBL" id="REA60691.1"/>
    </source>
</evidence>
<keyword evidence="2 7" id="KW-0813">Transport</keyword>
<dbReference type="Gene3D" id="2.170.130.10">
    <property type="entry name" value="TonB-dependent receptor, plug domain"/>
    <property type="match status" value="1"/>
</dbReference>
<accession>A0A3D8YBF7</accession>
<dbReference type="EMBL" id="QNUL01000010">
    <property type="protein sequence ID" value="REA60691.1"/>
    <property type="molecule type" value="Genomic_DNA"/>
</dbReference>
<feature type="chain" id="PRO_5017670446" evidence="8">
    <location>
        <begin position="25"/>
        <end position="1007"/>
    </location>
</feature>
<dbReference type="InterPro" id="IPR037066">
    <property type="entry name" value="Plug_dom_sf"/>
</dbReference>
<evidence type="ECO:0000256" key="3">
    <source>
        <dbReference type="ARBA" id="ARBA00022452"/>
    </source>
</evidence>
<keyword evidence="3 7" id="KW-1134">Transmembrane beta strand</keyword>
<reference evidence="10 11" key="1">
    <citation type="submission" date="2018-07" db="EMBL/GenBank/DDBJ databases">
        <title>Dyadobacter roseus sp. nov., isolated from rose rhizosphere soil.</title>
        <authorList>
            <person name="Chen L."/>
        </authorList>
    </citation>
    <scope>NUCLEOTIDE SEQUENCE [LARGE SCALE GENOMIC DNA]</scope>
    <source>
        <strain evidence="10 11">RS19</strain>
    </source>
</reference>
<dbReference type="Gene3D" id="2.40.170.20">
    <property type="entry name" value="TonB-dependent receptor, beta-barrel domain"/>
    <property type="match status" value="1"/>
</dbReference>
<evidence type="ECO:0000313" key="11">
    <source>
        <dbReference type="Proteomes" id="UP000256373"/>
    </source>
</evidence>
<dbReference type="NCBIfam" id="TIGR04056">
    <property type="entry name" value="OMP_RagA_SusC"/>
    <property type="match status" value="1"/>
</dbReference>
<comment type="similarity">
    <text evidence="7">Belongs to the TonB-dependent receptor family.</text>
</comment>
<evidence type="ECO:0000259" key="9">
    <source>
        <dbReference type="Pfam" id="PF07715"/>
    </source>
</evidence>
<dbReference type="OrthoDB" id="9768177at2"/>
<dbReference type="InterPro" id="IPR012910">
    <property type="entry name" value="Plug_dom"/>
</dbReference>
<evidence type="ECO:0000256" key="4">
    <source>
        <dbReference type="ARBA" id="ARBA00022692"/>
    </source>
</evidence>
<dbReference type="FunFam" id="2.170.130.10:FF:000008">
    <property type="entry name" value="SusC/RagA family TonB-linked outer membrane protein"/>
    <property type="match status" value="1"/>
</dbReference>